<dbReference type="Proteomes" id="UP000062519">
    <property type="component" value="Chromosome 1"/>
</dbReference>
<feature type="coiled-coil region" evidence="1">
    <location>
        <begin position="147"/>
        <end position="174"/>
    </location>
</feature>
<proteinExistence type="predicted"/>
<keyword evidence="5" id="KW-1185">Reference proteome</keyword>
<organism evidence="4 5">
    <name type="scientific">Burkholderia mayonis</name>
    <dbReference type="NCBI Taxonomy" id="1385591"/>
    <lineage>
        <taxon>Bacteria</taxon>
        <taxon>Pseudomonadati</taxon>
        <taxon>Pseudomonadota</taxon>
        <taxon>Betaproteobacteria</taxon>
        <taxon>Burkholderiales</taxon>
        <taxon>Burkholderiaceae</taxon>
        <taxon>Burkholderia</taxon>
        <taxon>pseudomallei group</taxon>
    </lineage>
</organism>
<keyword evidence="3" id="KW-1133">Transmembrane helix</keyword>
<sequence>MSVRRWGFALATLATVTALSLSILAGWQRGGTLPERLIWIAIGTVLVTSAHLLPALIRDAPISVRIIGSVLWGACLVAACYGHAVFFAFAQQHAGEQRATTVQATSAPSPGRSLIAVMAERAAVTAQLATANARYCVGNCVTLEGRRVTLTARIDALNAEADEARRQQAAADRVTARQDALLADPVASRLAALLGTTTARIDLLTGLVFAAVLEGVACLLWTVALRLPLPKPLPVVTGVTPAAVTVTPAVTQPIVTPVTEAPNVTEPVVTIVTDTGGMTQPGVMPVAASHNDETVSRKSTTASPDRTTAGHAPRDDPIAPLPTAAPVDDHLSRLIQDVAAGLVRPTVADIRRHLGCSQARAAELRRQLAEQTSTA</sequence>
<feature type="region of interest" description="Disordered" evidence="2">
    <location>
        <begin position="287"/>
        <end position="325"/>
    </location>
</feature>
<keyword evidence="3" id="KW-0812">Transmembrane</keyword>
<dbReference type="AlphaFoldDB" id="A0A1B4FFD1"/>
<feature type="transmembrane region" description="Helical" evidence="3">
    <location>
        <begin position="6"/>
        <end position="25"/>
    </location>
</feature>
<keyword evidence="1" id="KW-0175">Coiled coil</keyword>
<evidence type="ECO:0000256" key="2">
    <source>
        <dbReference type="SAM" id="MobiDB-lite"/>
    </source>
</evidence>
<feature type="compositionally biased region" description="Polar residues" evidence="2">
    <location>
        <begin position="297"/>
        <end position="306"/>
    </location>
</feature>
<feature type="transmembrane region" description="Helical" evidence="3">
    <location>
        <begin position="69"/>
        <end position="90"/>
    </location>
</feature>
<evidence type="ECO:0000313" key="5">
    <source>
        <dbReference type="Proteomes" id="UP000062519"/>
    </source>
</evidence>
<feature type="transmembrane region" description="Helical" evidence="3">
    <location>
        <begin position="203"/>
        <end position="224"/>
    </location>
</feature>
<dbReference type="RefSeq" id="WP_059597997.1">
    <property type="nucleotide sequence ID" value="NZ_CP013386.1"/>
</dbReference>
<protein>
    <submittedName>
        <fullName evidence="4">Uncharacterized protein</fullName>
    </submittedName>
</protein>
<keyword evidence="3" id="KW-0472">Membrane</keyword>
<evidence type="ECO:0000256" key="1">
    <source>
        <dbReference type="SAM" id="Coils"/>
    </source>
</evidence>
<dbReference type="KEGG" id="buu:WS70_10675"/>
<accession>A0A1B4FFD1</accession>
<dbReference type="EMBL" id="CP013386">
    <property type="protein sequence ID" value="AOJ02232.1"/>
    <property type="molecule type" value="Genomic_DNA"/>
</dbReference>
<evidence type="ECO:0000256" key="3">
    <source>
        <dbReference type="SAM" id="Phobius"/>
    </source>
</evidence>
<reference evidence="4 5" key="1">
    <citation type="submission" date="2015-12" db="EMBL/GenBank/DDBJ databases">
        <title>Diversity of Burkholderia near neighbor genomes.</title>
        <authorList>
            <person name="Sahl J."/>
            <person name="Wagner D."/>
            <person name="Keim P."/>
        </authorList>
    </citation>
    <scope>NUCLEOTIDE SEQUENCE [LARGE SCALE GENOMIC DNA]</scope>
    <source>
        <strain evidence="4 5">BDU6</strain>
    </source>
</reference>
<evidence type="ECO:0000313" key="4">
    <source>
        <dbReference type="EMBL" id="AOJ02232.1"/>
    </source>
</evidence>
<feature type="transmembrane region" description="Helical" evidence="3">
    <location>
        <begin position="37"/>
        <end position="57"/>
    </location>
</feature>
<name>A0A1B4FFD1_9BURK</name>
<gene>
    <name evidence="4" type="ORF">WS70_10675</name>
</gene>